<protein>
    <submittedName>
        <fullName evidence="1">Uncharacterized protein</fullName>
    </submittedName>
</protein>
<accession>A0A059F4L1</accession>
<dbReference type="Proteomes" id="UP000030655">
    <property type="component" value="Unassembled WGS sequence"/>
</dbReference>
<organism evidence="1 2">
    <name type="scientific">Anncaliia algerae PRA339</name>
    <dbReference type="NCBI Taxonomy" id="1288291"/>
    <lineage>
        <taxon>Eukaryota</taxon>
        <taxon>Fungi</taxon>
        <taxon>Fungi incertae sedis</taxon>
        <taxon>Microsporidia</taxon>
        <taxon>Tubulinosematoidea</taxon>
        <taxon>Tubulinosematidae</taxon>
        <taxon>Anncaliia</taxon>
    </lineage>
</organism>
<reference evidence="1 2" key="2">
    <citation type="submission" date="2014-03" db="EMBL/GenBank/DDBJ databases">
        <title>The Genome Sequence of Anncaliia algerae insect isolate PRA339.</title>
        <authorList>
            <consortium name="The Broad Institute Genome Sequencing Platform"/>
            <consortium name="The Broad Institute Genome Sequencing Center for Infectious Disease"/>
            <person name="Cuomo C."/>
            <person name="Becnel J."/>
            <person name="Sanscrainte N."/>
            <person name="Walker B."/>
            <person name="Young S.K."/>
            <person name="Zeng Q."/>
            <person name="Gargeya S."/>
            <person name="Fitzgerald M."/>
            <person name="Haas B."/>
            <person name="Abouelleil A."/>
            <person name="Alvarado L."/>
            <person name="Arachchi H.M."/>
            <person name="Berlin A.M."/>
            <person name="Chapman S.B."/>
            <person name="Dewar J."/>
            <person name="Goldberg J."/>
            <person name="Griggs A."/>
            <person name="Gujja S."/>
            <person name="Hansen M."/>
            <person name="Howarth C."/>
            <person name="Imamovic A."/>
            <person name="Larimer J."/>
            <person name="McCowan C."/>
            <person name="Murphy C."/>
            <person name="Neiman D."/>
            <person name="Pearson M."/>
            <person name="Priest M."/>
            <person name="Roberts A."/>
            <person name="Saif S."/>
            <person name="Shea T."/>
            <person name="Sisk P."/>
            <person name="Sykes S."/>
            <person name="Wortman J."/>
            <person name="Nusbaum C."/>
            <person name="Birren B."/>
        </authorList>
    </citation>
    <scope>NUCLEOTIDE SEQUENCE [LARGE SCALE GENOMIC DNA]</scope>
    <source>
        <strain evidence="1 2">PRA339</strain>
    </source>
</reference>
<sequence length="29" mass="3455">MYRCVECGIKVENIYVKRLSYDQINKCVS</sequence>
<dbReference type="EMBL" id="KK365132">
    <property type="protein sequence ID" value="KCZ82110.1"/>
    <property type="molecule type" value="Genomic_DNA"/>
</dbReference>
<dbReference type="AlphaFoldDB" id="A0A059F4L1"/>
<name>A0A059F4L1_9MICR</name>
<keyword evidence="2" id="KW-1185">Reference proteome</keyword>
<gene>
    <name evidence="1" type="ORF">H312_00385</name>
</gene>
<dbReference type="HOGENOM" id="CLU_3410614_0_0_1"/>
<dbReference type="VEuPathDB" id="MicrosporidiaDB:H312_00385"/>
<proteinExistence type="predicted"/>
<evidence type="ECO:0000313" key="2">
    <source>
        <dbReference type="Proteomes" id="UP000030655"/>
    </source>
</evidence>
<evidence type="ECO:0000313" key="1">
    <source>
        <dbReference type="EMBL" id="KCZ82110.1"/>
    </source>
</evidence>
<reference evidence="2" key="1">
    <citation type="submission" date="2013-02" db="EMBL/GenBank/DDBJ databases">
        <authorList>
            <consortium name="The Broad Institute Genome Sequencing Platform"/>
            <person name="Cuomo C."/>
            <person name="Becnel J."/>
            <person name="Sanscrainte N."/>
            <person name="Walker B."/>
            <person name="Young S.K."/>
            <person name="Zeng Q."/>
            <person name="Gargeya S."/>
            <person name="Fitzgerald M."/>
            <person name="Haas B."/>
            <person name="Abouelleil A."/>
            <person name="Alvarado L."/>
            <person name="Arachchi H.M."/>
            <person name="Berlin A.M."/>
            <person name="Chapman S.B."/>
            <person name="Dewar J."/>
            <person name="Goldberg J."/>
            <person name="Griggs A."/>
            <person name="Gujja S."/>
            <person name="Hansen M."/>
            <person name="Howarth C."/>
            <person name="Imamovic A."/>
            <person name="Larimer J."/>
            <person name="McCowan C."/>
            <person name="Murphy C."/>
            <person name="Neiman D."/>
            <person name="Pearson M."/>
            <person name="Priest M."/>
            <person name="Roberts A."/>
            <person name="Saif S."/>
            <person name="Shea T."/>
            <person name="Sisk P."/>
            <person name="Sykes S."/>
            <person name="Wortman J."/>
            <person name="Nusbaum C."/>
            <person name="Birren B."/>
        </authorList>
    </citation>
    <scope>NUCLEOTIDE SEQUENCE [LARGE SCALE GENOMIC DNA]</scope>
    <source>
        <strain evidence="2">PRA339</strain>
    </source>
</reference>